<dbReference type="InParanoid" id="A0A2J6TGI2"/>
<dbReference type="AlphaFoldDB" id="A0A2J6TGI2"/>
<dbReference type="EMBL" id="KZ613785">
    <property type="protein sequence ID" value="PMD62068.1"/>
    <property type="molecule type" value="Genomic_DNA"/>
</dbReference>
<feature type="compositionally biased region" description="Low complexity" evidence="1">
    <location>
        <begin position="147"/>
        <end position="162"/>
    </location>
</feature>
<evidence type="ECO:0000313" key="2">
    <source>
        <dbReference type="EMBL" id="PMD62068.1"/>
    </source>
</evidence>
<feature type="compositionally biased region" description="Basic and acidic residues" evidence="1">
    <location>
        <begin position="168"/>
        <end position="178"/>
    </location>
</feature>
<name>A0A2J6TGI2_9HELO</name>
<feature type="region of interest" description="Disordered" evidence="1">
    <location>
        <begin position="142"/>
        <end position="178"/>
    </location>
</feature>
<reference evidence="2 3" key="1">
    <citation type="submission" date="2016-04" db="EMBL/GenBank/DDBJ databases">
        <title>A degradative enzymes factory behind the ericoid mycorrhizal symbiosis.</title>
        <authorList>
            <consortium name="DOE Joint Genome Institute"/>
            <person name="Martino E."/>
            <person name="Morin E."/>
            <person name="Grelet G."/>
            <person name="Kuo A."/>
            <person name="Kohler A."/>
            <person name="Daghino S."/>
            <person name="Barry K."/>
            <person name="Choi C."/>
            <person name="Cichocki N."/>
            <person name="Clum A."/>
            <person name="Copeland A."/>
            <person name="Hainaut M."/>
            <person name="Haridas S."/>
            <person name="Labutti K."/>
            <person name="Lindquist E."/>
            <person name="Lipzen A."/>
            <person name="Khouja H.-R."/>
            <person name="Murat C."/>
            <person name="Ohm R."/>
            <person name="Olson A."/>
            <person name="Spatafora J."/>
            <person name="Veneault-Fourrey C."/>
            <person name="Henrissat B."/>
            <person name="Grigoriev I."/>
            <person name="Martin F."/>
            <person name="Perotto S."/>
        </authorList>
    </citation>
    <scope>NUCLEOTIDE SEQUENCE [LARGE SCALE GENOMIC DNA]</scope>
    <source>
        <strain evidence="2 3">E</strain>
    </source>
</reference>
<evidence type="ECO:0000256" key="1">
    <source>
        <dbReference type="SAM" id="MobiDB-lite"/>
    </source>
</evidence>
<organism evidence="2 3">
    <name type="scientific">Hyaloscypha bicolor E</name>
    <dbReference type="NCBI Taxonomy" id="1095630"/>
    <lineage>
        <taxon>Eukaryota</taxon>
        <taxon>Fungi</taxon>
        <taxon>Dikarya</taxon>
        <taxon>Ascomycota</taxon>
        <taxon>Pezizomycotina</taxon>
        <taxon>Leotiomycetes</taxon>
        <taxon>Helotiales</taxon>
        <taxon>Hyaloscyphaceae</taxon>
        <taxon>Hyaloscypha</taxon>
        <taxon>Hyaloscypha bicolor</taxon>
    </lineage>
</organism>
<proteinExistence type="predicted"/>
<protein>
    <submittedName>
        <fullName evidence="2">Uncharacterized protein</fullName>
    </submittedName>
</protein>
<keyword evidence="3" id="KW-1185">Reference proteome</keyword>
<dbReference type="Proteomes" id="UP000235371">
    <property type="component" value="Unassembled WGS sequence"/>
</dbReference>
<gene>
    <name evidence="2" type="ORF">K444DRAFT_361674</name>
</gene>
<sequence>MNIPLSTNHRTSRNYYQSSRQIFTTDSPITDLQCPRCPSYTERYIFKPSTSPHSEVVSLRYFPCQRDNKTTKLHRPSLLPLPSQKPLTSFTKISRETTHILHLLRAIPPLATTSHIKIFRPSTNLDSDSTSKHATYHCTFNQTHRISSPSSSPQYATSSTPTHPHLPCNDKKRLYPTR</sequence>
<evidence type="ECO:0000313" key="3">
    <source>
        <dbReference type="Proteomes" id="UP000235371"/>
    </source>
</evidence>
<dbReference type="GeneID" id="36580267"/>
<dbReference type="RefSeq" id="XP_024738972.1">
    <property type="nucleotide sequence ID" value="XM_024872186.1"/>
</dbReference>
<accession>A0A2J6TGI2</accession>